<feature type="domain" description="Molybdopterin-guanine dinucleotide biosynthesis protein B (MobB)" evidence="1">
    <location>
        <begin position="10"/>
        <end position="150"/>
    </location>
</feature>
<gene>
    <name evidence="2" type="ORF">SAMN05192560_0274</name>
</gene>
<evidence type="ECO:0000313" key="3">
    <source>
        <dbReference type="Proteomes" id="UP000198305"/>
    </source>
</evidence>
<dbReference type="AlphaFoldDB" id="A0A238XYE0"/>
<dbReference type="CDD" id="cd03116">
    <property type="entry name" value="MobB"/>
    <property type="match status" value="1"/>
</dbReference>
<dbReference type="RefSeq" id="WP_089374425.1">
    <property type="nucleotide sequence ID" value="NZ_FZOA01000001.1"/>
</dbReference>
<name>A0A238XYE0_9PROT</name>
<organism evidence="2 3">
    <name type="scientific">Methylobacillus rhizosphaerae</name>
    <dbReference type="NCBI Taxonomy" id="551994"/>
    <lineage>
        <taxon>Bacteria</taxon>
        <taxon>Pseudomonadati</taxon>
        <taxon>Pseudomonadota</taxon>
        <taxon>Betaproteobacteria</taxon>
        <taxon>Nitrosomonadales</taxon>
        <taxon>Methylophilaceae</taxon>
        <taxon>Methylobacillus</taxon>
    </lineage>
</organism>
<dbReference type="SUPFAM" id="SSF52540">
    <property type="entry name" value="P-loop containing nucleoside triphosphate hydrolases"/>
    <property type="match status" value="1"/>
</dbReference>
<evidence type="ECO:0000313" key="2">
    <source>
        <dbReference type="EMBL" id="SNR63541.1"/>
    </source>
</evidence>
<dbReference type="Gene3D" id="3.40.50.300">
    <property type="entry name" value="P-loop containing nucleotide triphosphate hydrolases"/>
    <property type="match status" value="1"/>
</dbReference>
<accession>A0A238XYE0</accession>
<sequence length="188" mass="20830">MNQPPFPRPVLGFCAYGSGSGKTTLLTSLIPVLMKRGLRISVIKHAHHKFDVDKPGKDSFRLREAGAIQTLVASDLRWALMTERQRMPQEQANSVSLDELLPHLDPDAIDIVLVEGFKQANISKIEIHRPSLNYPLLAPTDHNIIAVATDAALPQLTIPALDLNDAESIADFIVEWMKATSHYDKTFA</sequence>
<dbReference type="InterPro" id="IPR027417">
    <property type="entry name" value="P-loop_NTPase"/>
</dbReference>
<dbReference type="GO" id="GO:0006777">
    <property type="term" value="P:Mo-molybdopterin cofactor biosynthetic process"/>
    <property type="evidence" value="ECO:0007669"/>
    <property type="project" value="InterPro"/>
</dbReference>
<dbReference type="Pfam" id="PF03205">
    <property type="entry name" value="MobB"/>
    <property type="match status" value="1"/>
</dbReference>
<evidence type="ECO:0000259" key="1">
    <source>
        <dbReference type="Pfam" id="PF03205"/>
    </source>
</evidence>
<dbReference type="InterPro" id="IPR052539">
    <property type="entry name" value="MGD_biosynthesis_adapter"/>
</dbReference>
<dbReference type="InterPro" id="IPR004435">
    <property type="entry name" value="MobB_dom"/>
</dbReference>
<protein>
    <submittedName>
        <fullName evidence="2">Molybdopterin guanine dinucleotide biosynthesis accessory protein MobB</fullName>
    </submittedName>
</protein>
<reference evidence="3" key="1">
    <citation type="submission" date="2017-06" db="EMBL/GenBank/DDBJ databases">
        <authorList>
            <person name="Varghese N."/>
            <person name="Submissions S."/>
        </authorList>
    </citation>
    <scope>NUCLEOTIDE SEQUENCE [LARGE SCALE GENOMIC DNA]</scope>
    <source>
        <strain evidence="3">Ca-68</strain>
    </source>
</reference>
<dbReference type="GO" id="GO:0005525">
    <property type="term" value="F:GTP binding"/>
    <property type="evidence" value="ECO:0007669"/>
    <property type="project" value="InterPro"/>
</dbReference>
<dbReference type="NCBIfam" id="TIGR00176">
    <property type="entry name" value="mobB"/>
    <property type="match status" value="1"/>
</dbReference>
<proteinExistence type="predicted"/>
<keyword evidence="3" id="KW-1185">Reference proteome</keyword>
<dbReference type="PANTHER" id="PTHR40072">
    <property type="entry name" value="MOLYBDOPTERIN-GUANINE DINUCLEOTIDE BIOSYNTHESIS ADAPTER PROTEIN-RELATED"/>
    <property type="match status" value="1"/>
</dbReference>
<dbReference type="Proteomes" id="UP000198305">
    <property type="component" value="Unassembled WGS sequence"/>
</dbReference>
<dbReference type="PANTHER" id="PTHR40072:SF1">
    <property type="entry name" value="MOLYBDOPTERIN-GUANINE DINUCLEOTIDE BIOSYNTHESIS ADAPTER PROTEIN"/>
    <property type="match status" value="1"/>
</dbReference>
<dbReference type="FunFam" id="3.40.50.300:FF:000920">
    <property type="entry name" value="Molybdopterin-guanine dinucleotide biosynthesis protein B"/>
    <property type="match status" value="1"/>
</dbReference>
<dbReference type="OrthoDB" id="9804758at2"/>
<dbReference type="EMBL" id="FZOA01000001">
    <property type="protein sequence ID" value="SNR63541.1"/>
    <property type="molecule type" value="Genomic_DNA"/>
</dbReference>